<protein>
    <submittedName>
        <fullName evidence="7">DNA helicase IV</fullName>
    </submittedName>
</protein>
<keyword evidence="3 5" id="KW-0347">Helicase</keyword>
<evidence type="ECO:0000259" key="6">
    <source>
        <dbReference type="PROSITE" id="PS51198"/>
    </source>
</evidence>
<sequence>MNQPVLEPEIRAERDYMDLCRVTLTAMREEVAAMLATGAGEGDAVVDKYLNNALREVRVRALEELADLDDVPLFFGRLDFPPGEVHDGDVVRAAGSPTHPPDRDLVYIGRRGVRDDDGEPLVIDWRAAVSRAFYEAAHQDPMGVRVRRRYGFDTRGLVTAYEDEALTPRAAAGGDGLLAAEIERPRKGPMRDIVATIQPEQMRLVRAPLGDTVCVQGAPGTGKTAVGLHRLAYLLYAERDRLRRDGGVAVIGPNRAFLSYIRNVLPALGEVEVAQTTIEEVTGARLAVGRVDEPDAARVKGDARMAEVVRRYLRSRIRRPVDGVEVKRQNRVWRVPVEYFAAELDAVLARDLDYGPGRDLLAKRLALRVLRRMELSGIGSSSVEALARDRGIDRALRAVWPAVNAARVVFDLLTDAAVLAEAADGVLSPDEQQVVLRTPKPRSVKAMTWSSLDLALLDEVAGRLARPARLGHVVVDEAQDLSPMHLRAIARRLAGSCTVLGDLAQATSPAAVSDWAAVLTHLDRADGRIAELTRGYRVPAQIIDFAARLLPRIAPDLRGPASFRSRPGALNLEETTPEKLAATISATCATALVEEGSVALIAADADLPAIAEALADGGFRYVVLGDDADPEAERLALVPVTLAKGLEFDTVLVVEPSRIATAEQRGLQRLYVALTRAVTTLHVIHADPLPEALRF</sequence>
<proteinExistence type="predicted"/>
<dbReference type="InterPro" id="IPR000212">
    <property type="entry name" value="DNA_helicase_UvrD/REP"/>
</dbReference>
<evidence type="ECO:0000256" key="4">
    <source>
        <dbReference type="ARBA" id="ARBA00022840"/>
    </source>
</evidence>
<dbReference type="InterPro" id="IPR027417">
    <property type="entry name" value="P-loop_NTPase"/>
</dbReference>
<keyword evidence="1 5" id="KW-0547">Nucleotide-binding</keyword>
<feature type="domain" description="UvrD-like helicase ATP-binding" evidence="6">
    <location>
        <begin position="196"/>
        <end position="539"/>
    </location>
</feature>
<dbReference type="Proteomes" id="UP000239203">
    <property type="component" value="Unassembled WGS sequence"/>
</dbReference>
<accession>A0A2S6GMA3</accession>
<keyword evidence="4 5" id="KW-0067">ATP-binding</keyword>
<dbReference type="GO" id="GO:0043138">
    <property type="term" value="F:3'-5' DNA helicase activity"/>
    <property type="evidence" value="ECO:0007669"/>
    <property type="project" value="TreeGrafter"/>
</dbReference>
<dbReference type="Pfam" id="PF13538">
    <property type="entry name" value="UvrD_C_2"/>
    <property type="match status" value="1"/>
</dbReference>
<reference evidence="7 8" key="1">
    <citation type="submission" date="2018-02" db="EMBL/GenBank/DDBJ databases">
        <title>Genomic Encyclopedia of Archaeal and Bacterial Type Strains, Phase II (KMG-II): from individual species to whole genera.</title>
        <authorList>
            <person name="Goeker M."/>
        </authorList>
    </citation>
    <scope>NUCLEOTIDE SEQUENCE [LARGE SCALE GENOMIC DNA]</scope>
    <source>
        <strain evidence="7 8">YU 961-1</strain>
    </source>
</reference>
<dbReference type="GO" id="GO:0005829">
    <property type="term" value="C:cytosol"/>
    <property type="evidence" value="ECO:0007669"/>
    <property type="project" value="TreeGrafter"/>
</dbReference>
<feature type="binding site" evidence="5">
    <location>
        <begin position="217"/>
        <end position="224"/>
    </location>
    <ligand>
        <name>ATP</name>
        <dbReference type="ChEBI" id="CHEBI:30616"/>
    </ligand>
</feature>
<dbReference type="PANTHER" id="PTHR11070">
    <property type="entry name" value="UVRD / RECB / PCRA DNA HELICASE FAMILY MEMBER"/>
    <property type="match status" value="1"/>
</dbReference>
<name>A0A2S6GMA3_9PSEU</name>
<evidence type="ECO:0000256" key="3">
    <source>
        <dbReference type="ARBA" id="ARBA00022806"/>
    </source>
</evidence>
<evidence type="ECO:0000256" key="2">
    <source>
        <dbReference type="ARBA" id="ARBA00022801"/>
    </source>
</evidence>
<dbReference type="EMBL" id="PTIX01000010">
    <property type="protein sequence ID" value="PPK66347.1"/>
    <property type="molecule type" value="Genomic_DNA"/>
</dbReference>
<gene>
    <name evidence="7" type="ORF">CLV40_11051</name>
</gene>
<dbReference type="PROSITE" id="PS51198">
    <property type="entry name" value="UVRD_HELICASE_ATP_BIND"/>
    <property type="match status" value="1"/>
</dbReference>
<evidence type="ECO:0000256" key="1">
    <source>
        <dbReference type="ARBA" id="ARBA00022741"/>
    </source>
</evidence>
<evidence type="ECO:0000313" key="8">
    <source>
        <dbReference type="Proteomes" id="UP000239203"/>
    </source>
</evidence>
<dbReference type="RefSeq" id="WP_245931389.1">
    <property type="nucleotide sequence ID" value="NZ_CP154825.1"/>
</dbReference>
<dbReference type="GO" id="GO:0016787">
    <property type="term" value="F:hydrolase activity"/>
    <property type="evidence" value="ECO:0007669"/>
    <property type="project" value="UniProtKB-UniRule"/>
</dbReference>
<evidence type="ECO:0000313" key="7">
    <source>
        <dbReference type="EMBL" id="PPK66347.1"/>
    </source>
</evidence>
<organism evidence="7 8">
    <name type="scientific">Actinokineospora auranticolor</name>
    <dbReference type="NCBI Taxonomy" id="155976"/>
    <lineage>
        <taxon>Bacteria</taxon>
        <taxon>Bacillati</taxon>
        <taxon>Actinomycetota</taxon>
        <taxon>Actinomycetes</taxon>
        <taxon>Pseudonocardiales</taxon>
        <taxon>Pseudonocardiaceae</taxon>
        <taxon>Actinokineospora</taxon>
    </lineage>
</organism>
<dbReference type="SUPFAM" id="SSF52540">
    <property type="entry name" value="P-loop containing nucleoside triphosphate hydrolases"/>
    <property type="match status" value="1"/>
</dbReference>
<dbReference type="GO" id="GO:0005524">
    <property type="term" value="F:ATP binding"/>
    <property type="evidence" value="ECO:0007669"/>
    <property type="project" value="UniProtKB-UniRule"/>
</dbReference>
<keyword evidence="2 5" id="KW-0378">Hydrolase</keyword>
<keyword evidence="8" id="KW-1185">Reference proteome</keyword>
<evidence type="ECO:0000256" key="5">
    <source>
        <dbReference type="PROSITE-ProRule" id="PRU00560"/>
    </source>
</evidence>
<dbReference type="GO" id="GO:0003677">
    <property type="term" value="F:DNA binding"/>
    <property type="evidence" value="ECO:0007669"/>
    <property type="project" value="InterPro"/>
</dbReference>
<dbReference type="GO" id="GO:0000725">
    <property type="term" value="P:recombinational repair"/>
    <property type="evidence" value="ECO:0007669"/>
    <property type="project" value="TreeGrafter"/>
</dbReference>
<dbReference type="AlphaFoldDB" id="A0A2S6GMA3"/>
<dbReference type="Gene3D" id="3.40.50.300">
    <property type="entry name" value="P-loop containing nucleotide triphosphate hydrolases"/>
    <property type="match status" value="2"/>
</dbReference>
<comment type="caution">
    <text evidence="7">The sequence shown here is derived from an EMBL/GenBank/DDBJ whole genome shotgun (WGS) entry which is preliminary data.</text>
</comment>
<dbReference type="InterPro" id="IPR027785">
    <property type="entry name" value="UvrD-like_helicase_C"/>
</dbReference>
<dbReference type="InterPro" id="IPR014016">
    <property type="entry name" value="UvrD-like_ATP-bd"/>
</dbReference>
<dbReference type="PANTHER" id="PTHR11070:SF45">
    <property type="entry name" value="DNA 3'-5' HELICASE"/>
    <property type="match status" value="1"/>
</dbReference>